<dbReference type="Proteomes" id="UP001163687">
    <property type="component" value="Chromosome"/>
</dbReference>
<accession>A0AA35G955</accession>
<gene>
    <name evidence="2" type="ORF">caldi_28800</name>
</gene>
<dbReference type="RefSeq" id="WP_264842417.1">
    <property type="nucleotide sequence ID" value="NZ_AP025628.1"/>
</dbReference>
<protein>
    <submittedName>
        <fullName evidence="2">Uncharacterized protein</fullName>
    </submittedName>
</protein>
<proteinExistence type="predicted"/>
<name>A0AA35G955_9FIRM</name>
<feature type="region of interest" description="Disordered" evidence="1">
    <location>
        <begin position="180"/>
        <end position="209"/>
    </location>
</feature>
<keyword evidence="3" id="KW-1185">Reference proteome</keyword>
<dbReference type="EMBL" id="AP025628">
    <property type="protein sequence ID" value="BDG61790.1"/>
    <property type="molecule type" value="Genomic_DNA"/>
</dbReference>
<evidence type="ECO:0000256" key="1">
    <source>
        <dbReference type="SAM" id="MobiDB-lite"/>
    </source>
</evidence>
<evidence type="ECO:0000313" key="3">
    <source>
        <dbReference type="Proteomes" id="UP001163687"/>
    </source>
</evidence>
<evidence type="ECO:0000313" key="2">
    <source>
        <dbReference type="EMBL" id="BDG61790.1"/>
    </source>
</evidence>
<organism evidence="2 3">
    <name type="scientific">Caldinitratiruptor microaerophilus</name>
    <dbReference type="NCBI Taxonomy" id="671077"/>
    <lineage>
        <taxon>Bacteria</taxon>
        <taxon>Bacillati</taxon>
        <taxon>Bacillota</taxon>
        <taxon>Clostridia</taxon>
        <taxon>Eubacteriales</taxon>
        <taxon>Symbiobacteriaceae</taxon>
        <taxon>Caldinitratiruptor</taxon>
    </lineage>
</organism>
<sequence length="209" mass="22732">MLVPARVGLALRCPRCGKTAVHELSLFELSGNPSVRLDCSCGQHQATLSRRRGRLVLQVPCFLCDGLHHLPFRPGRFWQGAPQAVVCQETGLHLGTVGSPELAREFADPAPAYGSVDPGVLGDYFVNPEVMYEVLAAVHELDEAGRLRCRCGNAHIDYELQPDRLDLVCPRCGSRRSLGAATEADVSRARRARRLEVGAPSSRPGDGRP</sequence>
<dbReference type="KEGG" id="cmic:caldi_28800"/>
<dbReference type="AlphaFoldDB" id="A0AA35G955"/>
<reference evidence="2" key="1">
    <citation type="submission" date="2022-03" db="EMBL/GenBank/DDBJ databases">
        <title>Complete genome sequence of Caldinitratiruptor microaerophilus.</title>
        <authorList>
            <person name="Mukaiyama R."/>
            <person name="Nishiyama T."/>
            <person name="Ueda K."/>
        </authorList>
    </citation>
    <scope>NUCLEOTIDE SEQUENCE</scope>
    <source>
        <strain evidence="2">JCM 16183</strain>
    </source>
</reference>